<dbReference type="Gene3D" id="3.40.50.1820">
    <property type="entry name" value="alpha/beta hydrolase"/>
    <property type="match status" value="1"/>
</dbReference>
<reference evidence="2 3" key="1">
    <citation type="submission" date="2023-08" db="EMBL/GenBank/DDBJ databases">
        <title>Black Yeasts Isolated from many extreme environments.</title>
        <authorList>
            <person name="Coleine C."/>
            <person name="Stajich J.E."/>
            <person name="Selbmann L."/>
        </authorList>
    </citation>
    <scope>NUCLEOTIDE SEQUENCE [LARGE SCALE GENOMIC DNA]</scope>
    <source>
        <strain evidence="2 3">CCFEE 6328</strain>
    </source>
</reference>
<accession>A0ABR0J8X2</accession>
<dbReference type="SUPFAM" id="SSF53474">
    <property type="entry name" value="alpha/beta-Hydrolases"/>
    <property type="match status" value="1"/>
</dbReference>
<comment type="caution">
    <text evidence="2">The sequence shown here is derived from an EMBL/GenBank/DDBJ whole genome shotgun (WGS) entry which is preliminary data.</text>
</comment>
<dbReference type="EMBL" id="JAVRRF010000013">
    <property type="protein sequence ID" value="KAK5059078.1"/>
    <property type="molecule type" value="Genomic_DNA"/>
</dbReference>
<dbReference type="InterPro" id="IPR000073">
    <property type="entry name" value="AB_hydrolase_1"/>
</dbReference>
<dbReference type="Proteomes" id="UP001345691">
    <property type="component" value="Unassembled WGS sequence"/>
</dbReference>
<evidence type="ECO:0000313" key="3">
    <source>
        <dbReference type="Proteomes" id="UP001345691"/>
    </source>
</evidence>
<name>A0ABR0J8X2_9EURO</name>
<sequence length="334" mass="36728">MGGSLVDTDVPEHTNTMIDTNTTTLHIDAASNDEQHRQYDARLVDAETALMKFLRPRRMIPKPAQRKVLDTAQTFTTDIGSVPIKTYIFPVRTAEAPTVLLGHGFLYNAASMLKFVAPLRRAGYRVVTWDHCAHGESGGDFTDLRVWMRTLLVMAETYAPLAGVVAFSVGSTVSLMALAEAQAQRQGACAVPVPSLVCINPPLQMDTVLKGWLRVYGYDETATVEIMPLIHRVAKDKDVYLPERVRELLPSRVGALASMRVMVVQDRDDSVASVSEAEWVVDLLRRTRGSEGANVELRYTDNLDHGGALGHEGVVRRVVEFLTSGAVLGRASRL</sequence>
<keyword evidence="3" id="KW-1185">Reference proteome</keyword>
<organism evidence="2 3">
    <name type="scientific">Exophiala sideris</name>
    <dbReference type="NCBI Taxonomy" id="1016849"/>
    <lineage>
        <taxon>Eukaryota</taxon>
        <taxon>Fungi</taxon>
        <taxon>Dikarya</taxon>
        <taxon>Ascomycota</taxon>
        <taxon>Pezizomycotina</taxon>
        <taxon>Eurotiomycetes</taxon>
        <taxon>Chaetothyriomycetidae</taxon>
        <taxon>Chaetothyriales</taxon>
        <taxon>Herpotrichiellaceae</taxon>
        <taxon>Exophiala</taxon>
    </lineage>
</organism>
<evidence type="ECO:0000259" key="1">
    <source>
        <dbReference type="Pfam" id="PF00561"/>
    </source>
</evidence>
<proteinExistence type="predicted"/>
<gene>
    <name evidence="2" type="ORF">LTR69_006367</name>
</gene>
<feature type="domain" description="AB hydrolase-1" evidence="1">
    <location>
        <begin position="97"/>
        <end position="212"/>
    </location>
</feature>
<evidence type="ECO:0000313" key="2">
    <source>
        <dbReference type="EMBL" id="KAK5059078.1"/>
    </source>
</evidence>
<dbReference type="Pfam" id="PF00561">
    <property type="entry name" value="Abhydrolase_1"/>
    <property type="match status" value="1"/>
</dbReference>
<dbReference type="InterPro" id="IPR029058">
    <property type="entry name" value="AB_hydrolase_fold"/>
</dbReference>
<protein>
    <recommendedName>
        <fullName evidence="1">AB hydrolase-1 domain-containing protein</fullName>
    </recommendedName>
</protein>